<dbReference type="SUPFAM" id="SSF52980">
    <property type="entry name" value="Restriction endonuclease-like"/>
    <property type="match status" value="1"/>
</dbReference>
<keyword evidence="2" id="KW-0540">Nuclease</keyword>
<keyword evidence="3" id="KW-1185">Reference proteome</keyword>
<evidence type="ECO:0000313" key="3">
    <source>
        <dbReference type="Proteomes" id="UP000295611"/>
    </source>
</evidence>
<feature type="domain" description="YqaJ viral recombinase" evidence="1">
    <location>
        <begin position="8"/>
        <end position="161"/>
    </location>
</feature>
<accession>A0A4R7BDB7</accession>
<reference evidence="2 3" key="1">
    <citation type="submission" date="2019-03" db="EMBL/GenBank/DDBJ databases">
        <title>Genomic Encyclopedia of Type Strains, Phase III (KMG-III): the genomes of soil and plant-associated and newly described type strains.</title>
        <authorList>
            <person name="Whitman W."/>
        </authorList>
    </citation>
    <scope>NUCLEOTIDE SEQUENCE [LARGE SCALE GENOMIC DNA]</scope>
    <source>
        <strain evidence="2 3">CECT 8976</strain>
    </source>
</reference>
<sequence>MNAITRDEWLALRNTGIGGSDAGTVLGVNPYKTEFQLYLEKRGEIEPDDISEKESVLFGNLLEDVVAQEYARRSGNKVERCNTMLRHPEHGFILGNLDRLVWQGDKRPQFKGQIRTNHLLECKTALGRFVDKELWGPDGTDEVPMSYLAQCQHYLAVTDAEICDLAVLLSGPEFRIYHIQRDNELIEEMIAREAEFWARVTSGNAPAPDYDHATTAGVLAKLYPGTNGQEIELPDAALHWQRVMADAKEQVKFYEGVADGAKNHLLHLMGEAAVGHLPDGAQFTRKAVQRGAYAVDAVTYIDFRFKKSKEKAA</sequence>
<proteinExistence type="predicted"/>
<organism evidence="2 3">
    <name type="scientific">Paludibacterium purpuratum</name>
    <dbReference type="NCBI Taxonomy" id="1144873"/>
    <lineage>
        <taxon>Bacteria</taxon>
        <taxon>Pseudomonadati</taxon>
        <taxon>Pseudomonadota</taxon>
        <taxon>Betaproteobacteria</taxon>
        <taxon>Neisseriales</taxon>
        <taxon>Chromobacteriaceae</taxon>
        <taxon>Paludibacterium</taxon>
    </lineage>
</organism>
<protein>
    <submittedName>
        <fullName evidence="2">Putative phage-type endonuclease</fullName>
    </submittedName>
</protein>
<dbReference type="Proteomes" id="UP000295611">
    <property type="component" value="Unassembled WGS sequence"/>
</dbReference>
<dbReference type="InterPro" id="IPR017482">
    <property type="entry name" value="Lambda-type_endonuclease"/>
</dbReference>
<name>A0A4R7BDB7_9NEIS</name>
<dbReference type="EMBL" id="SNZP01000002">
    <property type="protein sequence ID" value="TDR82172.1"/>
    <property type="molecule type" value="Genomic_DNA"/>
</dbReference>
<dbReference type="GO" id="GO:0004519">
    <property type="term" value="F:endonuclease activity"/>
    <property type="evidence" value="ECO:0007669"/>
    <property type="project" value="UniProtKB-KW"/>
</dbReference>
<dbReference type="PANTHER" id="PTHR46609:SF6">
    <property type="entry name" value="EXONUCLEASE, PHAGE-TYPE_RECB, C-TERMINAL DOMAIN-CONTAINING PROTEIN-RELATED"/>
    <property type="match status" value="1"/>
</dbReference>
<gene>
    <name evidence="2" type="ORF">DFP86_102286</name>
</gene>
<dbReference type="InterPro" id="IPR011604">
    <property type="entry name" value="PDDEXK-like_dom_sf"/>
</dbReference>
<evidence type="ECO:0000259" key="1">
    <source>
        <dbReference type="Pfam" id="PF09588"/>
    </source>
</evidence>
<dbReference type="InterPro" id="IPR051703">
    <property type="entry name" value="NF-kappa-B_Signaling_Reg"/>
</dbReference>
<evidence type="ECO:0000313" key="2">
    <source>
        <dbReference type="EMBL" id="TDR82172.1"/>
    </source>
</evidence>
<dbReference type="RefSeq" id="WP_133678593.1">
    <property type="nucleotide sequence ID" value="NZ_SNZP01000002.1"/>
</dbReference>
<dbReference type="Gene3D" id="3.90.320.10">
    <property type="match status" value="1"/>
</dbReference>
<dbReference type="InterPro" id="IPR019080">
    <property type="entry name" value="YqaJ_viral_recombinase"/>
</dbReference>
<dbReference type="OrthoDB" id="46225at2"/>
<dbReference type="InterPro" id="IPR011335">
    <property type="entry name" value="Restrct_endonuc-II-like"/>
</dbReference>
<comment type="caution">
    <text evidence="2">The sequence shown here is derived from an EMBL/GenBank/DDBJ whole genome shotgun (WGS) entry which is preliminary data.</text>
</comment>
<keyword evidence="2" id="KW-0255">Endonuclease</keyword>
<dbReference type="PANTHER" id="PTHR46609">
    <property type="entry name" value="EXONUCLEASE, PHAGE-TYPE/RECB, C-TERMINAL DOMAIN-CONTAINING PROTEIN"/>
    <property type="match status" value="1"/>
</dbReference>
<dbReference type="Pfam" id="PF09588">
    <property type="entry name" value="YqaJ"/>
    <property type="match status" value="1"/>
</dbReference>
<dbReference type="NCBIfam" id="TIGR03033">
    <property type="entry name" value="phage_rel_nuc"/>
    <property type="match status" value="1"/>
</dbReference>
<dbReference type="AlphaFoldDB" id="A0A4R7BDB7"/>
<keyword evidence="2" id="KW-0378">Hydrolase</keyword>